<dbReference type="Proteomes" id="UP000054018">
    <property type="component" value="Unassembled WGS sequence"/>
</dbReference>
<evidence type="ECO:0000313" key="2">
    <source>
        <dbReference type="EMBL" id="KIK20038.1"/>
    </source>
</evidence>
<sequence length="79" mass="8530">KVGTSITHKSKGKEVEEAGHHMCGVTQPEASDNRDETSREASAQLNPAPENHSDTFLALVQVLNLTQEAHLMPIAHSMA</sequence>
<dbReference type="AlphaFoldDB" id="A0A0C9ZJB7"/>
<protein>
    <submittedName>
        <fullName evidence="2">Uncharacterized protein</fullName>
    </submittedName>
</protein>
<proteinExistence type="predicted"/>
<name>A0A0C9ZJB7_9AGAM</name>
<dbReference type="EMBL" id="KN833773">
    <property type="protein sequence ID" value="KIK20038.1"/>
    <property type="molecule type" value="Genomic_DNA"/>
</dbReference>
<organism evidence="2 3">
    <name type="scientific">Pisolithus microcarpus 441</name>
    <dbReference type="NCBI Taxonomy" id="765257"/>
    <lineage>
        <taxon>Eukaryota</taxon>
        <taxon>Fungi</taxon>
        <taxon>Dikarya</taxon>
        <taxon>Basidiomycota</taxon>
        <taxon>Agaricomycotina</taxon>
        <taxon>Agaricomycetes</taxon>
        <taxon>Agaricomycetidae</taxon>
        <taxon>Boletales</taxon>
        <taxon>Sclerodermatineae</taxon>
        <taxon>Pisolithaceae</taxon>
        <taxon>Pisolithus</taxon>
    </lineage>
</organism>
<feature type="non-terminal residue" evidence="2">
    <location>
        <position position="79"/>
    </location>
</feature>
<reference evidence="2 3" key="1">
    <citation type="submission" date="2014-04" db="EMBL/GenBank/DDBJ databases">
        <authorList>
            <consortium name="DOE Joint Genome Institute"/>
            <person name="Kuo A."/>
            <person name="Kohler A."/>
            <person name="Costa M.D."/>
            <person name="Nagy L.G."/>
            <person name="Floudas D."/>
            <person name="Copeland A."/>
            <person name="Barry K.W."/>
            <person name="Cichocki N."/>
            <person name="Veneault-Fourrey C."/>
            <person name="LaButti K."/>
            <person name="Lindquist E.A."/>
            <person name="Lipzen A."/>
            <person name="Lundell T."/>
            <person name="Morin E."/>
            <person name="Murat C."/>
            <person name="Sun H."/>
            <person name="Tunlid A."/>
            <person name="Henrissat B."/>
            <person name="Grigoriev I.V."/>
            <person name="Hibbett D.S."/>
            <person name="Martin F."/>
            <person name="Nordberg H.P."/>
            <person name="Cantor M.N."/>
            <person name="Hua S.X."/>
        </authorList>
    </citation>
    <scope>NUCLEOTIDE SEQUENCE [LARGE SCALE GENOMIC DNA]</scope>
    <source>
        <strain evidence="2 3">441</strain>
    </source>
</reference>
<accession>A0A0C9ZJB7</accession>
<evidence type="ECO:0000256" key="1">
    <source>
        <dbReference type="SAM" id="MobiDB-lite"/>
    </source>
</evidence>
<keyword evidence="3" id="KW-1185">Reference proteome</keyword>
<gene>
    <name evidence="2" type="ORF">PISMIDRAFT_682686</name>
</gene>
<reference evidence="3" key="2">
    <citation type="submission" date="2015-01" db="EMBL/GenBank/DDBJ databases">
        <title>Evolutionary Origins and Diversification of the Mycorrhizal Mutualists.</title>
        <authorList>
            <consortium name="DOE Joint Genome Institute"/>
            <consortium name="Mycorrhizal Genomics Consortium"/>
            <person name="Kohler A."/>
            <person name="Kuo A."/>
            <person name="Nagy L.G."/>
            <person name="Floudas D."/>
            <person name="Copeland A."/>
            <person name="Barry K.W."/>
            <person name="Cichocki N."/>
            <person name="Veneault-Fourrey C."/>
            <person name="LaButti K."/>
            <person name="Lindquist E.A."/>
            <person name="Lipzen A."/>
            <person name="Lundell T."/>
            <person name="Morin E."/>
            <person name="Murat C."/>
            <person name="Riley R."/>
            <person name="Ohm R."/>
            <person name="Sun H."/>
            <person name="Tunlid A."/>
            <person name="Henrissat B."/>
            <person name="Grigoriev I.V."/>
            <person name="Hibbett D.S."/>
            <person name="Martin F."/>
        </authorList>
    </citation>
    <scope>NUCLEOTIDE SEQUENCE [LARGE SCALE GENOMIC DNA]</scope>
    <source>
        <strain evidence="3">441</strain>
    </source>
</reference>
<feature type="region of interest" description="Disordered" evidence="1">
    <location>
        <begin position="1"/>
        <end position="51"/>
    </location>
</feature>
<dbReference type="HOGENOM" id="CLU_2776926_0_0_1"/>
<evidence type="ECO:0000313" key="3">
    <source>
        <dbReference type="Proteomes" id="UP000054018"/>
    </source>
</evidence>